<evidence type="ECO:0000256" key="9">
    <source>
        <dbReference type="ARBA" id="ARBA00022909"/>
    </source>
</evidence>
<dbReference type="GO" id="GO:0003848">
    <property type="term" value="F:2-amino-4-hydroxy-6-hydroxymethyldihydropteridine diphosphokinase activity"/>
    <property type="evidence" value="ECO:0007669"/>
    <property type="project" value="UniProtKB-EC"/>
</dbReference>
<dbReference type="PANTHER" id="PTHR43071">
    <property type="entry name" value="2-AMINO-4-HYDROXY-6-HYDROXYMETHYLDIHYDROPTERIDINE PYROPHOSPHOKINASE"/>
    <property type="match status" value="1"/>
</dbReference>
<comment type="similarity">
    <text evidence="2">Belongs to the HPPK family.</text>
</comment>
<dbReference type="OrthoDB" id="9808041at2"/>
<evidence type="ECO:0000256" key="11">
    <source>
        <dbReference type="ARBA" id="ARBA00029766"/>
    </source>
</evidence>
<keyword evidence="7 14" id="KW-0418">Kinase</keyword>
<keyword evidence="6" id="KW-0547">Nucleotide-binding</keyword>
<dbReference type="CDD" id="cd00483">
    <property type="entry name" value="HPPK"/>
    <property type="match status" value="1"/>
</dbReference>
<dbReference type="Gene3D" id="3.30.70.560">
    <property type="entry name" value="7,8-Dihydro-6-hydroxymethylpterin-pyrophosphokinase HPPK"/>
    <property type="match status" value="1"/>
</dbReference>
<evidence type="ECO:0000313" key="14">
    <source>
        <dbReference type="EMBL" id="SIS50847.1"/>
    </source>
</evidence>
<evidence type="ECO:0000313" key="15">
    <source>
        <dbReference type="Proteomes" id="UP000185839"/>
    </source>
</evidence>
<keyword evidence="9" id="KW-0289">Folate biosynthesis</keyword>
<dbReference type="Proteomes" id="UP000185839">
    <property type="component" value="Unassembled WGS sequence"/>
</dbReference>
<reference evidence="15" key="1">
    <citation type="submission" date="2017-01" db="EMBL/GenBank/DDBJ databases">
        <authorList>
            <person name="Varghese N."/>
            <person name="Submissions S."/>
        </authorList>
    </citation>
    <scope>NUCLEOTIDE SEQUENCE [LARGE SCALE GENOMIC DNA]</scope>
    <source>
        <strain evidence="15">DSM 23145</strain>
    </source>
</reference>
<dbReference type="EC" id="2.7.6.3" evidence="3"/>
<dbReference type="Pfam" id="PF01288">
    <property type="entry name" value="HPPK"/>
    <property type="match status" value="1"/>
</dbReference>
<evidence type="ECO:0000256" key="7">
    <source>
        <dbReference type="ARBA" id="ARBA00022777"/>
    </source>
</evidence>
<dbReference type="EMBL" id="FTOI01000002">
    <property type="protein sequence ID" value="SIS50847.1"/>
    <property type="molecule type" value="Genomic_DNA"/>
</dbReference>
<dbReference type="RefSeq" id="WP_076385259.1">
    <property type="nucleotide sequence ID" value="NZ_FTOI01000002.1"/>
</dbReference>
<dbReference type="AlphaFoldDB" id="A0A1N7JNG1"/>
<dbReference type="InterPro" id="IPR035907">
    <property type="entry name" value="Hppk_sf"/>
</dbReference>
<dbReference type="SUPFAM" id="SSF55083">
    <property type="entry name" value="6-hydroxymethyl-7,8-dihydropterin pyrophosphokinase, HPPK"/>
    <property type="match status" value="1"/>
</dbReference>
<dbReference type="GO" id="GO:0016301">
    <property type="term" value="F:kinase activity"/>
    <property type="evidence" value="ECO:0007669"/>
    <property type="project" value="UniProtKB-KW"/>
</dbReference>
<keyword evidence="5" id="KW-0808">Transferase</keyword>
<keyword evidence="15" id="KW-1185">Reference proteome</keyword>
<feature type="domain" description="7,8-dihydro-6-hydroxymethylpterin-pyrophosphokinase" evidence="13">
    <location>
        <begin position="8"/>
        <end position="138"/>
    </location>
</feature>
<dbReference type="PANTHER" id="PTHR43071:SF1">
    <property type="entry name" value="2-AMINO-4-HYDROXY-6-HYDROXYMETHYLDIHYDROPTERIDINE PYROPHOSPHOKINASE"/>
    <property type="match status" value="1"/>
</dbReference>
<name>A0A1N7JNG1_9FLAO</name>
<evidence type="ECO:0000256" key="10">
    <source>
        <dbReference type="ARBA" id="ARBA00029409"/>
    </source>
</evidence>
<comment type="pathway">
    <text evidence="1">Cofactor biosynthesis; tetrahydrofolate biosynthesis; 2-amino-4-hydroxy-6-hydroxymethyl-7,8-dihydropteridine diphosphate from 7,8-dihydroneopterin triphosphate: step 4/4.</text>
</comment>
<accession>A0A1N7JNG1</accession>
<dbReference type="NCBIfam" id="TIGR01498">
    <property type="entry name" value="folK"/>
    <property type="match status" value="1"/>
</dbReference>
<dbReference type="InterPro" id="IPR000550">
    <property type="entry name" value="Hppk"/>
</dbReference>
<proteinExistence type="inferred from homology"/>
<gene>
    <name evidence="14" type="ORF">SAMN05421789_102230</name>
</gene>
<evidence type="ECO:0000256" key="5">
    <source>
        <dbReference type="ARBA" id="ARBA00022679"/>
    </source>
</evidence>
<evidence type="ECO:0000256" key="12">
    <source>
        <dbReference type="ARBA" id="ARBA00033413"/>
    </source>
</evidence>
<evidence type="ECO:0000256" key="4">
    <source>
        <dbReference type="ARBA" id="ARBA00016218"/>
    </source>
</evidence>
<evidence type="ECO:0000259" key="13">
    <source>
        <dbReference type="Pfam" id="PF01288"/>
    </source>
</evidence>
<evidence type="ECO:0000256" key="6">
    <source>
        <dbReference type="ARBA" id="ARBA00022741"/>
    </source>
</evidence>
<comment type="function">
    <text evidence="10">Catalyzes the transfer of pyrophosphate from adenosine triphosphate (ATP) to 6-hydroxymethyl-7,8-dihydropterin, an enzymatic step in folate biosynthesis pathway.</text>
</comment>
<evidence type="ECO:0000256" key="2">
    <source>
        <dbReference type="ARBA" id="ARBA00005810"/>
    </source>
</evidence>
<dbReference type="STRING" id="713588.SAMN05421789_102230"/>
<dbReference type="UniPathway" id="UPA00077">
    <property type="reaction ID" value="UER00155"/>
</dbReference>
<sequence>MSQYEVTLLLGSNLGDTKKNIETALHYIEKEFGPILRRSDILLTKPVEFASNNIFCNIVVLIKTQFSPIKLLNFIKKIEFDMGRIEDSSVTNAYLDRIIDIDIVLYGDLKFDCKTLNIPHKKHLYEREFSRNLLMSIKRH</sequence>
<keyword evidence="8" id="KW-0067">ATP-binding</keyword>
<dbReference type="GO" id="GO:0005524">
    <property type="term" value="F:ATP binding"/>
    <property type="evidence" value="ECO:0007669"/>
    <property type="project" value="UniProtKB-KW"/>
</dbReference>
<organism evidence="14 15">
    <name type="scientific">Kaistella chaponensis</name>
    <dbReference type="NCBI Taxonomy" id="713588"/>
    <lineage>
        <taxon>Bacteria</taxon>
        <taxon>Pseudomonadati</taxon>
        <taxon>Bacteroidota</taxon>
        <taxon>Flavobacteriia</taxon>
        <taxon>Flavobacteriales</taxon>
        <taxon>Weeksellaceae</taxon>
        <taxon>Chryseobacterium group</taxon>
        <taxon>Kaistella</taxon>
    </lineage>
</organism>
<evidence type="ECO:0000256" key="3">
    <source>
        <dbReference type="ARBA" id="ARBA00013253"/>
    </source>
</evidence>
<dbReference type="GO" id="GO:0046654">
    <property type="term" value="P:tetrahydrofolate biosynthetic process"/>
    <property type="evidence" value="ECO:0007669"/>
    <property type="project" value="UniProtKB-UniPathway"/>
</dbReference>
<dbReference type="GO" id="GO:0046656">
    <property type="term" value="P:folic acid biosynthetic process"/>
    <property type="evidence" value="ECO:0007669"/>
    <property type="project" value="UniProtKB-KW"/>
</dbReference>
<evidence type="ECO:0000256" key="1">
    <source>
        <dbReference type="ARBA" id="ARBA00005051"/>
    </source>
</evidence>
<evidence type="ECO:0000256" key="8">
    <source>
        <dbReference type="ARBA" id="ARBA00022840"/>
    </source>
</evidence>
<protein>
    <recommendedName>
        <fullName evidence="4">2-amino-4-hydroxy-6-hydroxymethyldihydropteridine pyrophosphokinase</fullName>
        <ecNumber evidence="3">2.7.6.3</ecNumber>
    </recommendedName>
    <alternativeName>
        <fullName evidence="11">6-hydroxymethyl-7,8-dihydropterin pyrophosphokinase</fullName>
    </alternativeName>
    <alternativeName>
        <fullName evidence="12">7,8-dihydro-6-hydroxymethylpterin-pyrophosphokinase</fullName>
    </alternativeName>
</protein>